<evidence type="ECO:0000313" key="4">
    <source>
        <dbReference type="Proteomes" id="UP000231152"/>
    </source>
</evidence>
<dbReference type="GO" id="GO:0003676">
    <property type="term" value="F:nucleic acid binding"/>
    <property type="evidence" value="ECO:0007669"/>
    <property type="project" value="InterPro"/>
</dbReference>
<dbReference type="Gene3D" id="3.90.1640.10">
    <property type="entry name" value="inorganic pyrophosphatase (n-terminal core)"/>
    <property type="match status" value="1"/>
</dbReference>
<organism evidence="3 4">
    <name type="scientific">Candidatus Uhrbacteria bacterium CG10_big_fil_rev_8_21_14_0_10_48_11</name>
    <dbReference type="NCBI Taxonomy" id="1975037"/>
    <lineage>
        <taxon>Bacteria</taxon>
        <taxon>Candidatus Uhriibacteriota</taxon>
    </lineage>
</organism>
<dbReference type="InterPro" id="IPR001667">
    <property type="entry name" value="DDH_dom"/>
</dbReference>
<dbReference type="PANTHER" id="PTHR47618">
    <property type="entry name" value="BIFUNCTIONAL OLIGORIBONUCLEASE AND PAP PHOSPHATASE NRNA"/>
    <property type="match status" value="1"/>
</dbReference>
<evidence type="ECO:0000313" key="3">
    <source>
        <dbReference type="EMBL" id="PJE76321.1"/>
    </source>
</evidence>
<dbReference type="Proteomes" id="UP000231152">
    <property type="component" value="Unassembled WGS sequence"/>
</dbReference>
<feature type="domain" description="DDH" evidence="1">
    <location>
        <begin position="25"/>
        <end position="165"/>
    </location>
</feature>
<evidence type="ECO:0008006" key="5">
    <source>
        <dbReference type="Google" id="ProtNLM"/>
    </source>
</evidence>
<dbReference type="InterPro" id="IPR051319">
    <property type="entry name" value="Oligoribo/pAp-PDE_c-di-AMP_PDE"/>
</dbReference>
<name>A0A2M8LFU2_9BACT</name>
<sequence length="323" mass="34716">MTFSFYQQVVQALRASRHPLLVLLKDVDADAIGSTMALAYALREQGATPTIFCLAEIPASLFFLLDPRIPFVQEFSLLDRASIDAITVVDAGHLGRTGIEAELTELKNAGVPLLNIDHHEMAAPFGSINLVDVNASATTVLVYDVLKLGGWTISRDIATAVLTGIIADTGNFSNGGTTIRALEIAAHCYAKGAESRRIITELYRSKPFDALKLWGDILARLTKNETLGIVSTVILQEDFVHHQIDDESTEGLANFLNGIGNMRAALILKELPNGEVRGSLRTTRDDVNVGALAAALGGGGHRKAAGFTITGRIEKRGNGWQVV</sequence>
<feature type="domain" description="DHHA1" evidence="2">
    <location>
        <begin position="240"/>
        <end position="311"/>
    </location>
</feature>
<dbReference type="Gene3D" id="3.10.310.30">
    <property type="match status" value="1"/>
</dbReference>
<reference evidence="3 4" key="1">
    <citation type="submission" date="2017-09" db="EMBL/GenBank/DDBJ databases">
        <title>Depth-based differentiation of microbial function through sediment-hosted aquifers and enrichment of novel symbionts in the deep terrestrial subsurface.</title>
        <authorList>
            <person name="Probst A.J."/>
            <person name="Ladd B."/>
            <person name="Jarett J.K."/>
            <person name="Geller-Mcgrath D.E."/>
            <person name="Sieber C.M."/>
            <person name="Emerson J.B."/>
            <person name="Anantharaman K."/>
            <person name="Thomas B.C."/>
            <person name="Malmstrom R."/>
            <person name="Stieglmeier M."/>
            <person name="Klingl A."/>
            <person name="Woyke T."/>
            <person name="Ryan C.M."/>
            <person name="Banfield J.F."/>
        </authorList>
    </citation>
    <scope>NUCLEOTIDE SEQUENCE [LARGE SCALE GENOMIC DNA]</scope>
    <source>
        <strain evidence="3">CG10_big_fil_rev_8_21_14_0_10_48_11</strain>
    </source>
</reference>
<comment type="caution">
    <text evidence="3">The sequence shown here is derived from an EMBL/GenBank/DDBJ whole genome shotgun (WGS) entry which is preliminary data.</text>
</comment>
<dbReference type="Pfam" id="PF02272">
    <property type="entry name" value="DHHA1"/>
    <property type="match status" value="1"/>
</dbReference>
<dbReference type="EMBL" id="PFET01000001">
    <property type="protein sequence ID" value="PJE76321.1"/>
    <property type="molecule type" value="Genomic_DNA"/>
</dbReference>
<evidence type="ECO:0000259" key="1">
    <source>
        <dbReference type="Pfam" id="PF01368"/>
    </source>
</evidence>
<evidence type="ECO:0000259" key="2">
    <source>
        <dbReference type="Pfam" id="PF02272"/>
    </source>
</evidence>
<accession>A0A2M8LFU2</accession>
<dbReference type="Pfam" id="PF01368">
    <property type="entry name" value="DHH"/>
    <property type="match status" value="1"/>
</dbReference>
<dbReference type="InterPro" id="IPR003156">
    <property type="entry name" value="DHHA1_dom"/>
</dbReference>
<dbReference type="SUPFAM" id="SSF64182">
    <property type="entry name" value="DHH phosphoesterases"/>
    <property type="match status" value="1"/>
</dbReference>
<dbReference type="InterPro" id="IPR038763">
    <property type="entry name" value="DHH_sf"/>
</dbReference>
<proteinExistence type="predicted"/>
<dbReference type="PANTHER" id="PTHR47618:SF1">
    <property type="entry name" value="BIFUNCTIONAL OLIGORIBONUCLEASE AND PAP PHOSPHATASE NRNA"/>
    <property type="match status" value="1"/>
</dbReference>
<gene>
    <name evidence="3" type="ORF">COV04_00400</name>
</gene>
<protein>
    <recommendedName>
        <fullName evidence="5">DDH domain-containing protein</fullName>
    </recommendedName>
</protein>
<dbReference type="AlphaFoldDB" id="A0A2M8LFU2"/>